<organism evidence="3 4">
    <name type="scientific">Candidatus Adlerbacteria bacterium RIFCSPLOWO2_01_FULL_54_21b</name>
    <dbReference type="NCBI Taxonomy" id="1797245"/>
    <lineage>
        <taxon>Bacteria</taxon>
        <taxon>Candidatus Adleribacteriota</taxon>
    </lineage>
</organism>
<evidence type="ECO:0000313" key="4">
    <source>
        <dbReference type="Proteomes" id="UP000178585"/>
    </source>
</evidence>
<dbReference type="InterPro" id="IPR003509">
    <property type="entry name" value="UPF0102_YraN-like"/>
</dbReference>
<dbReference type="AlphaFoldDB" id="A0A1F4Y156"/>
<dbReference type="Proteomes" id="UP000178585">
    <property type="component" value="Unassembled WGS sequence"/>
</dbReference>
<comment type="caution">
    <text evidence="3">The sequence shown here is derived from an EMBL/GenBank/DDBJ whole genome shotgun (WGS) entry which is preliminary data.</text>
</comment>
<reference evidence="3 4" key="1">
    <citation type="journal article" date="2016" name="Nat. Commun.">
        <title>Thousands of microbial genomes shed light on interconnected biogeochemical processes in an aquifer system.</title>
        <authorList>
            <person name="Anantharaman K."/>
            <person name="Brown C.T."/>
            <person name="Hug L.A."/>
            <person name="Sharon I."/>
            <person name="Castelle C.J."/>
            <person name="Probst A.J."/>
            <person name="Thomas B.C."/>
            <person name="Singh A."/>
            <person name="Wilkins M.J."/>
            <person name="Karaoz U."/>
            <person name="Brodie E.L."/>
            <person name="Williams K.H."/>
            <person name="Hubbard S.S."/>
            <person name="Banfield J.F."/>
        </authorList>
    </citation>
    <scope>NUCLEOTIDE SEQUENCE [LARGE SCALE GENOMIC DNA]</scope>
</reference>
<proteinExistence type="inferred from homology"/>
<accession>A0A1F4Y156</accession>
<name>A0A1F4Y156_9BACT</name>
<dbReference type="EMBL" id="MEWZ01000001">
    <property type="protein sequence ID" value="OGC87710.1"/>
    <property type="molecule type" value="Genomic_DNA"/>
</dbReference>
<dbReference type="InterPro" id="IPR011856">
    <property type="entry name" value="tRNA_endonuc-like_dom_sf"/>
</dbReference>
<protein>
    <recommendedName>
        <fullName evidence="2">UPF0102 protein A2949_00390</fullName>
    </recommendedName>
</protein>
<gene>
    <name evidence="3" type="ORF">A2949_00390</name>
</gene>
<dbReference type="SUPFAM" id="SSF52980">
    <property type="entry name" value="Restriction endonuclease-like"/>
    <property type="match status" value="1"/>
</dbReference>
<dbReference type="PANTHER" id="PTHR34039:SF1">
    <property type="entry name" value="UPF0102 PROTEIN YRAN"/>
    <property type="match status" value="1"/>
</dbReference>
<dbReference type="Gene3D" id="3.40.1350.10">
    <property type="match status" value="1"/>
</dbReference>
<dbReference type="GO" id="GO:0003676">
    <property type="term" value="F:nucleic acid binding"/>
    <property type="evidence" value="ECO:0007669"/>
    <property type="project" value="InterPro"/>
</dbReference>
<dbReference type="HAMAP" id="MF_00048">
    <property type="entry name" value="UPF0102"/>
    <property type="match status" value="1"/>
</dbReference>
<dbReference type="InterPro" id="IPR011335">
    <property type="entry name" value="Restrct_endonuc-II-like"/>
</dbReference>
<evidence type="ECO:0000313" key="3">
    <source>
        <dbReference type="EMBL" id="OGC87710.1"/>
    </source>
</evidence>
<evidence type="ECO:0000256" key="2">
    <source>
        <dbReference type="HAMAP-Rule" id="MF_00048"/>
    </source>
</evidence>
<dbReference type="PANTHER" id="PTHR34039">
    <property type="entry name" value="UPF0102 PROTEIN YRAN"/>
    <property type="match status" value="1"/>
</dbReference>
<comment type="similarity">
    <text evidence="1 2">Belongs to the UPF0102 family.</text>
</comment>
<dbReference type="Pfam" id="PF02021">
    <property type="entry name" value="UPF0102"/>
    <property type="match status" value="1"/>
</dbReference>
<sequence length="136" mass="15755">MPSPKRKIGDIGEEVACKYLETKGFRILERNYLRKWGEIDIVAEKGNLLSFVEVKSVSRESASWPIHPEVLSKGAGYRPEENVHPAKLHRLHRAIQTYLLDRKVPEDCPWRVDVACVYLDFETRKARVEILENVIL</sequence>
<evidence type="ECO:0000256" key="1">
    <source>
        <dbReference type="ARBA" id="ARBA00006738"/>
    </source>
</evidence>